<protein>
    <submittedName>
        <fullName evidence="1">Uncharacterized protein</fullName>
    </submittedName>
</protein>
<evidence type="ECO:0000313" key="2">
    <source>
        <dbReference type="Proteomes" id="UP000271974"/>
    </source>
</evidence>
<reference evidence="1 2" key="1">
    <citation type="submission" date="2019-01" db="EMBL/GenBank/DDBJ databases">
        <title>A draft genome assembly of the solar-powered sea slug Elysia chlorotica.</title>
        <authorList>
            <person name="Cai H."/>
            <person name="Li Q."/>
            <person name="Fang X."/>
            <person name="Li J."/>
            <person name="Curtis N.E."/>
            <person name="Altenburger A."/>
            <person name="Shibata T."/>
            <person name="Feng M."/>
            <person name="Maeda T."/>
            <person name="Schwartz J.A."/>
            <person name="Shigenobu S."/>
            <person name="Lundholm N."/>
            <person name="Nishiyama T."/>
            <person name="Yang H."/>
            <person name="Hasebe M."/>
            <person name="Li S."/>
            <person name="Pierce S.K."/>
            <person name="Wang J."/>
        </authorList>
    </citation>
    <scope>NUCLEOTIDE SEQUENCE [LARGE SCALE GENOMIC DNA]</scope>
    <source>
        <strain evidence="1">EC2010</strain>
        <tissue evidence="1">Whole organism of an adult</tissue>
    </source>
</reference>
<organism evidence="1 2">
    <name type="scientific">Elysia chlorotica</name>
    <name type="common">Eastern emerald elysia</name>
    <name type="synonym">Sea slug</name>
    <dbReference type="NCBI Taxonomy" id="188477"/>
    <lineage>
        <taxon>Eukaryota</taxon>
        <taxon>Metazoa</taxon>
        <taxon>Spiralia</taxon>
        <taxon>Lophotrochozoa</taxon>
        <taxon>Mollusca</taxon>
        <taxon>Gastropoda</taxon>
        <taxon>Heterobranchia</taxon>
        <taxon>Euthyneura</taxon>
        <taxon>Panpulmonata</taxon>
        <taxon>Sacoglossa</taxon>
        <taxon>Placobranchoidea</taxon>
        <taxon>Plakobranchidae</taxon>
        <taxon>Elysia</taxon>
    </lineage>
</organism>
<dbReference type="EMBL" id="RQTK01000787">
    <property type="protein sequence ID" value="RUS74912.1"/>
    <property type="molecule type" value="Genomic_DNA"/>
</dbReference>
<evidence type="ECO:0000313" key="1">
    <source>
        <dbReference type="EMBL" id="RUS74912.1"/>
    </source>
</evidence>
<comment type="caution">
    <text evidence="1">The sequence shown here is derived from an EMBL/GenBank/DDBJ whole genome shotgun (WGS) entry which is preliminary data.</text>
</comment>
<proteinExistence type="predicted"/>
<keyword evidence="2" id="KW-1185">Reference proteome</keyword>
<dbReference type="OrthoDB" id="6082555at2759"/>
<dbReference type="AlphaFoldDB" id="A0A3S0ZHC7"/>
<name>A0A3S0ZHC7_ELYCH</name>
<sequence>MKARTSSSDTAVACLGKGVVLCQFDERKCPAHPFIYQMEHPPWFHCPPKCPIHRKPLIRRAEYDYELTYDSQNDYMAPNKERRVEPIMAYWYYCDHVPDIPGKPKACPHKQAGPWPPIAEGVCPPPVECELCGPGPWANPLTRKFFYMDCE</sequence>
<gene>
    <name evidence="1" type="ORF">EGW08_017328</name>
</gene>
<dbReference type="Proteomes" id="UP000271974">
    <property type="component" value="Unassembled WGS sequence"/>
</dbReference>
<accession>A0A3S0ZHC7</accession>